<evidence type="ECO:0000313" key="3">
    <source>
        <dbReference type="EMBL" id="NIR75141.1"/>
    </source>
</evidence>
<accession>A0AAE4ZAG9</accession>
<dbReference type="Gene3D" id="3.10.310.70">
    <property type="match status" value="1"/>
</dbReference>
<name>A0AAE4ZAG9_9BACT</name>
<evidence type="ECO:0000313" key="4">
    <source>
        <dbReference type="Proteomes" id="UP000702544"/>
    </source>
</evidence>
<dbReference type="Proteomes" id="UP000702544">
    <property type="component" value="Unassembled WGS sequence"/>
</dbReference>
<keyword evidence="1" id="KW-0732">Signal</keyword>
<dbReference type="PANTHER" id="PTHR22642:SF2">
    <property type="entry name" value="PROTEIN LONG AFTER FAR-RED 3"/>
    <property type="match status" value="1"/>
</dbReference>
<feature type="signal peptide" evidence="1">
    <location>
        <begin position="1"/>
        <end position="34"/>
    </location>
</feature>
<dbReference type="InterPro" id="IPR032466">
    <property type="entry name" value="Metal_Hydrolase"/>
</dbReference>
<dbReference type="SUPFAM" id="SSF51338">
    <property type="entry name" value="Composite domain of metallo-dependent hydrolases"/>
    <property type="match status" value="1"/>
</dbReference>
<protein>
    <submittedName>
        <fullName evidence="3">Amidohydrolase</fullName>
    </submittedName>
</protein>
<dbReference type="SUPFAM" id="SSF51556">
    <property type="entry name" value="Metallo-dependent hydrolases"/>
    <property type="match status" value="1"/>
</dbReference>
<dbReference type="GO" id="GO:0016810">
    <property type="term" value="F:hydrolase activity, acting on carbon-nitrogen (but not peptide) bonds"/>
    <property type="evidence" value="ECO:0007669"/>
    <property type="project" value="InterPro"/>
</dbReference>
<dbReference type="Gene3D" id="2.30.40.10">
    <property type="entry name" value="Urease, subunit C, domain 1"/>
    <property type="match status" value="1"/>
</dbReference>
<organism evidence="3 4">
    <name type="scientific">Candidatus Kutchimonas denitrificans</name>
    <dbReference type="NCBI Taxonomy" id="3056748"/>
    <lineage>
        <taxon>Bacteria</taxon>
        <taxon>Pseudomonadati</taxon>
        <taxon>Gemmatimonadota</taxon>
        <taxon>Gemmatimonadia</taxon>
        <taxon>Candidatus Palauibacterales</taxon>
        <taxon>Candidatus Palauibacteraceae</taxon>
        <taxon>Candidatus Kutchimonas</taxon>
    </lineage>
</organism>
<dbReference type="AlphaFoldDB" id="A0AAE4ZAG9"/>
<dbReference type="InterPro" id="IPR013108">
    <property type="entry name" value="Amidohydro_3"/>
</dbReference>
<gene>
    <name evidence="3" type="ORF">GWO12_08530</name>
</gene>
<feature type="domain" description="Amidohydrolase 3" evidence="2">
    <location>
        <begin position="88"/>
        <end position="569"/>
    </location>
</feature>
<evidence type="ECO:0000259" key="2">
    <source>
        <dbReference type="Pfam" id="PF07969"/>
    </source>
</evidence>
<dbReference type="InterPro" id="IPR011059">
    <property type="entry name" value="Metal-dep_hydrolase_composite"/>
</dbReference>
<dbReference type="PANTHER" id="PTHR22642">
    <property type="entry name" value="IMIDAZOLONEPROPIONASE"/>
    <property type="match status" value="1"/>
</dbReference>
<comment type="caution">
    <text evidence="3">The sequence shown here is derived from an EMBL/GenBank/DDBJ whole genome shotgun (WGS) entry which is preliminary data.</text>
</comment>
<dbReference type="InterPro" id="IPR033932">
    <property type="entry name" value="YtcJ-like"/>
</dbReference>
<sequence length="582" mass="63652">MFMSMPISIPARPRRRAAAIAAPFVLIAAANAFAQAPPAPADLILTDAVVHTVDVNRPTAEAVAIRGDRIVFVGSERGALTYRGRDTRVIDLAGRAVYPGFIDSHGHLAGLGNSLRVLDLVGTRSLDEIIDMVEERAASVPAGTWIQGRGWDQNDWSDTRFPHHRALSEAVPDHPVVLGRVDGHALLANAKAMEIAGITNETPDPEGGRIVRDPETGEATGVFVDAAESLIYSHVPAPNKEERRQATLAAVNELLSWGVTSIHDAGVGLGTIELYKEMAENGEFRLRNYIMMSSSQGTLDHYFERGPEVGLYEDHITVRSIKMVADGALGSRGAALLEPYSDEPDHRGLVTENPERIEAVAAEALERGFQVNVHAIGDRGNRIVLDAFEEALAQVPVADHRFRVEHAQVIHWQDIPRFAELDVLPSMQQTHQMSDMYWAIDRLGWTRSRGAYAWRSLLETGVVIPAGTDFPVESVNPFRTFLASITRSDEEGWPAGGWFPEQKMTREEALKSMTIWGAYAAFEEDLKGSLTEGKLADLVVLSQDIMAIAPERILDTRVEMTVLGGEIVYTGPGAEALTKAVR</sequence>
<proteinExistence type="predicted"/>
<dbReference type="CDD" id="cd01300">
    <property type="entry name" value="YtcJ_like"/>
    <property type="match status" value="1"/>
</dbReference>
<evidence type="ECO:0000256" key="1">
    <source>
        <dbReference type="SAM" id="SignalP"/>
    </source>
</evidence>
<dbReference type="Gene3D" id="3.20.20.140">
    <property type="entry name" value="Metal-dependent hydrolases"/>
    <property type="match status" value="1"/>
</dbReference>
<feature type="chain" id="PRO_5042227164" evidence="1">
    <location>
        <begin position="35"/>
        <end position="582"/>
    </location>
</feature>
<dbReference type="EMBL" id="JAACAK010000064">
    <property type="protein sequence ID" value="NIR75141.1"/>
    <property type="molecule type" value="Genomic_DNA"/>
</dbReference>
<reference evidence="3 4" key="1">
    <citation type="submission" date="2020-01" db="EMBL/GenBank/DDBJ databases">
        <title>Genomes assembled from Gulf of Kutch pelagic sediment metagenomes.</title>
        <authorList>
            <person name="Chandrashekar M."/>
            <person name="Mahajan M.S."/>
            <person name="Dave K.J."/>
            <person name="Vatsa P."/>
            <person name="Nathani N.M."/>
        </authorList>
    </citation>
    <scope>NUCLEOTIDE SEQUENCE [LARGE SCALE GENOMIC DNA]</scope>
    <source>
        <strain evidence="3">KS3-K002</strain>
    </source>
</reference>
<dbReference type="Pfam" id="PF07969">
    <property type="entry name" value="Amidohydro_3"/>
    <property type="match status" value="1"/>
</dbReference>